<dbReference type="InterPro" id="IPR024586">
    <property type="entry name" value="DnaJ-like_C11_C"/>
</dbReference>
<evidence type="ECO:0000256" key="4">
    <source>
        <dbReference type="ARBA" id="ARBA00022741"/>
    </source>
</evidence>
<protein>
    <recommendedName>
        <fullName evidence="7">J domain-containing protein</fullName>
    </recommendedName>
</protein>
<keyword evidence="5" id="KW-0067">ATP-binding</keyword>
<dbReference type="InterPro" id="IPR027410">
    <property type="entry name" value="TCP-1-like_intermed_sf"/>
</dbReference>
<dbReference type="PANTHER" id="PTHR44157:SF1">
    <property type="entry name" value="DNAJ HOMOLOG SUBFAMILY C MEMBER 11"/>
    <property type="match status" value="1"/>
</dbReference>
<name>A0A074ZKD0_OPIVI</name>
<keyword evidence="9" id="KW-1185">Reference proteome</keyword>
<dbReference type="PRINTS" id="PR00625">
    <property type="entry name" value="JDOMAIN"/>
</dbReference>
<dbReference type="GO" id="GO:0042407">
    <property type="term" value="P:cristae formation"/>
    <property type="evidence" value="ECO:0007669"/>
    <property type="project" value="TreeGrafter"/>
</dbReference>
<dbReference type="EMBL" id="KL596753">
    <property type="protein sequence ID" value="KER26202.1"/>
    <property type="molecule type" value="Genomic_DNA"/>
</dbReference>
<keyword evidence="4" id="KW-0547">Nucleotide-binding</keyword>
<evidence type="ECO:0000259" key="7">
    <source>
        <dbReference type="PROSITE" id="PS50076"/>
    </source>
</evidence>
<dbReference type="CTD" id="20320664"/>
<dbReference type="InterPro" id="IPR052243">
    <property type="entry name" value="Mito_inner_membrane_organizer"/>
</dbReference>
<dbReference type="Pfam" id="PF00226">
    <property type="entry name" value="DnaJ"/>
    <property type="match status" value="1"/>
</dbReference>
<dbReference type="Proteomes" id="UP000054324">
    <property type="component" value="Unassembled WGS sequence"/>
</dbReference>
<sequence>MVFRREAEGEIKEVRDCKIAVFSCPVDALHTETKGTVLLTSADELTQFSKGEENLMEKGSGVTSSQILRGMVFRREAEGEIKEVRDCKIAVFSCPVDALHTETKGTVLLTSADELTQFSKGEENLMEKHMQAIADAGVKVVVSGGKIGELALHYANKLGIMLVRLSSKFDIRRLCQATGAVALPRLTAPTAEEVGHVTHVRTDEIADASVVIFEQDVHEGSVVTILVRGSTDNIMDDVERAIDDGVNTFKCLTRSPKVVAGAGATEIELARRLLSYADTLTGLEQYAVREFARAFEVAVRTLAENAGEKATEIIAMLYAKHESGQHHTGLVTKPGGEVEVGDSVKFSILDTHLLKRWAIRFATDAACTVLRVDQFVYGNHIYHTDVCLTALRPRYQRMLDGHYLLGSRFSCSSRPSMTVTAQTSPDVNSDPFLLENPLEAGPVEDPDDPLDPSFFDVVDSLEGGTNDSPDLYSVLGVPRDADIATIRTAYKRLSLLLHPDRHTSSSTGDSNSVPNRLVVADAEAAFGRVSTAYAVLSDPAKRRIYDAYGHEGLQVQGWEITGCEKSAPEMRLEYLMLKQKAKAEKQLQLTQPSSEFALGLDLTDVFDRYLEEPIEERTVRPKPSVNQLTLAQSVTAGLTTRNAVTLAGQVTAHNGLGVGTWMLMWRHHCGKRSLLSFTTIDSEVSYGRGGRGLGAGVRLRRAFGDRFVGNLGFSLNSAGSQAQSRISLIPGISTGWHIQLLPRTQARIEWRWNLDPGLSAEVLWSSEGDEYAVRLSTRLSAIGRAGVALRLEKTVLWSWLNPPRGSGAGKGEETHSWNSTPDWAKDDEEELEIHSGKHGRIFGSVDVNTVDLVELTVGAQCSVSLYSRLSGSLSFSFQRGVNLRISLLRGTQSYSLPIILSEQPNRVAAGYGFVVPLLLFAAFRTLVYEPYLNRQLERAQVSRRAKLRNELIRRRREALSTQELMKHTANRIRESEAAVGGLVIVQATFGYIPPVDSEQKLSDAGGPLNFDVTIPLQALVEQNQLRLPPGRWSDIQGFYDPCVGIVRLPGQKGVLRQLHVVYTFHNTPHEVIADESQGLAIPLAKHKIETL</sequence>
<dbReference type="PANTHER" id="PTHR44157">
    <property type="entry name" value="DNAJ HOMOLOG SUBFAMILY C MEMBER 11"/>
    <property type="match status" value="1"/>
</dbReference>
<dbReference type="InterPro" id="IPR001623">
    <property type="entry name" value="DnaJ_domain"/>
</dbReference>
<comment type="similarity">
    <text evidence="2">Belongs to the TCP-1 chaperonin family.</text>
</comment>
<dbReference type="GeneID" id="20320664"/>
<dbReference type="Pfam" id="PF00118">
    <property type="entry name" value="Cpn60_TCP1"/>
    <property type="match status" value="1"/>
</dbReference>
<evidence type="ECO:0000313" key="9">
    <source>
        <dbReference type="Proteomes" id="UP000054324"/>
    </source>
</evidence>
<evidence type="ECO:0000256" key="1">
    <source>
        <dbReference type="ARBA" id="ARBA00004496"/>
    </source>
</evidence>
<dbReference type="InterPro" id="IPR027409">
    <property type="entry name" value="GroEL-like_apical_dom_sf"/>
</dbReference>
<gene>
    <name evidence="8" type="ORF">T265_06485</name>
</gene>
<feature type="domain" description="J" evidence="7">
    <location>
        <begin position="470"/>
        <end position="549"/>
    </location>
</feature>
<dbReference type="Gene3D" id="1.10.560.10">
    <property type="entry name" value="GroEL-like equatorial domain"/>
    <property type="match status" value="1"/>
</dbReference>
<reference evidence="8 9" key="1">
    <citation type="submission" date="2013-11" db="EMBL/GenBank/DDBJ databases">
        <title>Opisthorchis viverrini - life in the bile duct.</title>
        <authorList>
            <person name="Young N.D."/>
            <person name="Nagarajan N."/>
            <person name="Lin S.J."/>
            <person name="Korhonen P.K."/>
            <person name="Jex A.R."/>
            <person name="Hall R.S."/>
            <person name="Safavi-Hemami H."/>
            <person name="Kaewkong W."/>
            <person name="Bertrand D."/>
            <person name="Gao S."/>
            <person name="Seet Q."/>
            <person name="Wongkham S."/>
            <person name="Teh B.T."/>
            <person name="Wongkham C."/>
            <person name="Intapan P.M."/>
            <person name="Maleewong W."/>
            <person name="Yang X."/>
            <person name="Hu M."/>
            <person name="Wang Z."/>
            <person name="Hofmann A."/>
            <person name="Sternberg P.W."/>
            <person name="Tan P."/>
            <person name="Wang J."/>
            <person name="Gasser R.B."/>
        </authorList>
    </citation>
    <scope>NUCLEOTIDE SEQUENCE [LARGE SCALE GENOMIC DNA]</scope>
</reference>
<evidence type="ECO:0000256" key="6">
    <source>
        <dbReference type="ARBA" id="ARBA00023186"/>
    </source>
</evidence>
<dbReference type="InterPro" id="IPR036869">
    <property type="entry name" value="J_dom_sf"/>
</dbReference>
<dbReference type="STRING" id="6198.A0A074ZKD0"/>
<dbReference type="InterPro" id="IPR002423">
    <property type="entry name" value="Cpn60/GroEL/TCP-1"/>
</dbReference>
<dbReference type="OrthoDB" id="1748577at2759"/>
<dbReference type="SMART" id="SM00271">
    <property type="entry name" value="DnaJ"/>
    <property type="match status" value="1"/>
</dbReference>
<evidence type="ECO:0000313" key="8">
    <source>
        <dbReference type="EMBL" id="KER26202.1"/>
    </source>
</evidence>
<dbReference type="Gene3D" id="3.50.7.10">
    <property type="entry name" value="GroEL"/>
    <property type="match status" value="2"/>
</dbReference>
<evidence type="ECO:0000256" key="2">
    <source>
        <dbReference type="ARBA" id="ARBA00008020"/>
    </source>
</evidence>
<dbReference type="Gene3D" id="3.30.260.10">
    <property type="entry name" value="TCP-1-like chaperonin intermediate domain"/>
    <property type="match status" value="1"/>
</dbReference>
<dbReference type="FunFam" id="3.50.7.10:FF:000008">
    <property type="entry name" value="T-complex protein 1 subunit theta"/>
    <property type="match status" value="1"/>
</dbReference>
<dbReference type="RefSeq" id="XP_009170023.1">
    <property type="nucleotide sequence ID" value="XM_009171759.1"/>
</dbReference>
<dbReference type="GO" id="GO:0005524">
    <property type="term" value="F:ATP binding"/>
    <property type="evidence" value="ECO:0007669"/>
    <property type="project" value="UniProtKB-KW"/>
</dbReference>
<evidence type="ECO:0000256" key="5">
    <source>
        <dbReference type="ARBA" id="ARBA00022840"/>
    </source>
</evidence>
<dbReference type="SUPFAM" id="SSF46565">
    <property type="entry name" value="Chaperone J-domain"/>
    <property type="match status" value="1"/>
</dbReference>
<dbReference type="SUPFAM" id="SSF48592">
    <property type="entry name" value="GroEL equatorial domain-like"/>
    <property type="match status" value="1"/>
</dbReference>
<dbReference type="GO" id="GO:0005739">
    <property type="term" value="C:mitochondrion"/>
    <property type="evidence" value="ECO:0007669"/>
    <property type="project" value="GOC"/>
</dbReference>
<keyword evidence="3" id="KW-0963">Cytoplasm</keyword>
<dbReference type="AlphaFoldDB" id="A0A074ZKD0"/>
<dbReference type="Pfam" id="PF11875">
    <property type="entry name" value="DnaJ-like_C11_C"/>
    <property type="match status" value="1"/>
</dbReference>
<dbReference type="PROSITE" id="PS50076">
    <property type="entry name" value="DNAJ_2"/>
    <property type="match status" value="1"/>
</dbReference>
<dbReference type="InterPro" id="IPR027413">
    <property type="entry name" value="GROEL-like_equatorial_sf"/>
</dbReference>
<organism evidence="8 9">
    <name type="scientific">Opisthorchis viverrini</name>
    <name type="common">Southeast Asian liver fluke</name>
    <dbReference type="NCBI Taxonomy" id="6198"/>
    <lineage>
        <taxon>Eukaryota</taxon>
        <taxon>Metazoa</taxon>
        <taxon>Spiralia</taxon>
        <taxon>Lophotrochozoa</taxon>
        <taxon>Platyhelminthes</taxon>
        <taxon>Trematoda</taxon>
        <taxon>Digenea</taxon>
        <taxon>Opisthorchiida</taxon>
        <taxon>Opisthorchiata</taxon>
        <taxon>Opisthorchiidae</taxon>
        <taxon>Opisthorchis</taxon>
    </lineage>
</organism>
<keyword evidence="6" id="KW-0143">Chaperone</keyword>
<evidence type="ECO:0000256" key="3">
    <source>
        <dbReference type="ARBA" id="ARBA00022490"/>
    </source>
</evidence>
<dbReference type="Gene3D" id="1.10.287.110">
    <property type="entry name" value="DnaJ domain"/>
    <property type="match status" value="1"/>
</dbReference>
<dbReference type="CDD" id="cd06257">
    <property type="entry name" value="DnaJ"/>
    <property type="match status" value="1"/>
</dbReference>
<comment type="subcellular location">
    <subcellularLocation>
        <location evidence="1">Cytoplasm</location>
    </subcellularLocation>
</comment>
<dbReference type="SUPFAM" id="SSF52029">
    <property type="entry name" value="GroEL apical domain-like"/>
    <property type="match status" value="2"/>
</dbReference>
<dbReference type="KEGG" id="ovi:T265_06485"/>
<proteinExistence type="inferred from homology"/>
<accession>A0A074ZKD0</accession>